<dbReference type="CDD" id="cd02181">
    <property type="entry name" value="GH16_fungal_Lam16A_glucanase"/>
    <property type="match status" value="1"/>
</dbReference>
<dbReference type="AlphaFoldDB" id="A0A5C2S5J9"/>
<gene>
    <name evidence="3" type="ORF">L227DRAFT_504439</name>
</gene>
<dbReference type="InterPro" id="IPR050546">
    <property type="entry name" value="Glycosyl_Hydrlase_16"/>
</dbReference>
<dbReference type="InterPro" id="IPR013320">
    <property type="entry name" value="ConA-like_dom_sf"/>
</dbReference>
<proteinExistence type="predicted"/>
<dbReference type="SUPFAM" id="SSF49899">
    <property type="entry name" value="Concanavalin A-like lectins/glucanases"/>
    <property type="match status" value="1"/>
</dbReference>
<sequence length="332" mass="35613">MLGALTTVVLAFAASGSALMPHHGAHTRRHNNAGRAVSYVPRSSSYKLVKEYAGQSFFDGWNFFTGADPTNGLVKFVGKDDDAKLAYVQDDGTVVLAVDQSDNLVNGKRKSIRITTDDSFDRGLFVADIYSMPHGCSVWPAYWSLGAGADWPNGGEIDIIEGVNEQLQNQITLHSGADCTLDKAADALSNKLGLTCTSSNGNNAGCAYQQKENNTFGHLFNMQAGGVYAHTLESDGISVWFFDRDAIPSDLAAKTPDPSGWGTPTAYFPNTDCDIAAKFKKQQLIFDITLCGDWAGAAYSQSSCPGTCADAVANASNFDVAQWKIASVRVYQ</sequence>
<evidence type="ECO:0000313" key="4">
    <source>
        <dbReference type="Proteomes" id="UP000313359"/>
    </source>
</evidence>
<evidence type="ECO:0000256" key="1">
    <source>
        <dbReference type="SAM" id="SignalP"/>
    </source>
</evidence>
<keyword evidence="3" id="KW-0378">Hydrolase</keyword>
<feature type="domain" description="GH16" evidence="2">
    <location>
        <begin position="33"/>
        <end position="303"/>
    </location>
</feature>
<protein>
    <submittedName>
        <fullName evidence="3">Glycoside hydrolase family 16 protein</fullName>
    </submittedName>
</protein>
<dbReference type="PANTHER" id="PTHR10963:SF24">
    <property type="entry name" value="GLYCOSIDASE C21B10.07-RELATED"/>
    <property type="match status" value="1"/>
</dbReference>
<dbReference type="EMBL" id="ML122272">
    <property type="protein sequence ID" value="RPD59055.1"/>
    <property type="molecule type" value="Genomic_DNA"/>
</dbReference>
<dbReference type="STRING" id="1328759.A0A5C2S5J9"/>
<dbReference type="GO" id="GO:0009251">
    <property type="term" value="P:glucan catabolic process"/>
    <property type="evidence" value="ECO:0007669"/>
    <property type="project" value="TreeGrafter"/>
</dbReference>
<keyword evidence="1" id="KW-0732">Signal</keyword>
<feature type="chain" id="PRO_5022825891" evidence="1">
    <location>
        <begin position="19"/>
        <end position="332"/>
    </location>
</feature>
<organism evidence="3 4">
    <name type="scientific">Lentinus tigrinus ALCF2SS1-6</name>
    <dbReference type="NCBI Taxonomy" id="1328759"/>
    <lineage>
        <taxon>Eukaryota</taxon>
        <taxon>Fungi</taxon>
        <taxon>Dikarya</taxon>
        <taxon>Basidiomycota</taxon>
        <taxon>Agaricomycotina</taxon>
        <taxon>Agaricomycetes</taxon>
        <taxon>Polyporales</taxon>
        <taxon>Polyporaceae</taxon>
        <taxon>Lentinus</taxon>
    </lineage>
</organism>
<dbReference type="FunFam" id="2.60.120.200:FF:000179">
    <property type="entry name" value="Unplaced genomic scaffold supercont1.19, whole genome shotgun sequence"/>
    <property type="match status" value="1"/>
</dbReference>
<reference evidence="3" key="1">
    <citation type="journal article" date="2018" name="Genome Biol. Evol.">
        <title>Genomics and development of Lentinus tigrinus, a white-rot wood-decaying mushroom with dimorphic fruiting bodies.</title>
        <authorList>
            <person name="Wu B."/>
            <person name="Xu Z."/>
            <person name="Knudson A."/>
            <person name="Carlson A."/>
            <person name="Chen N."/>
            <person name="Kovaka S."/>
            <person name="LaButti K."/>
            <person name="Lipzen A."/>
            <person name="Pennachio C."/>
            <person name="Riley R."/>
            <person name="Schakwitz W."/>
            <person name="Umezawa K."/>
            <person name="Ohm R.A."/>
            <person name="Grigoriev I.V."/>
            <person name="Nagy L.G."/>
            <person name="Gibbons J."/>
            <person name="Hibbett D."/>
        </authorList>
    </citation>
    <scope>NUCLEOTIDE SEQUENCE [LARGE SCALE GENOMIC DNA]</scope>
    <source>
        <strain evidence="3">ALCF2SS1-6</strain>
    </source>
</reference>
<accession>A0A5C2S5J9</accession>
<name>A0A5C2S5J9_9APHY</name>
<dbReference type="PANTHER" id="PTHR10963">
    <property type="entry name" value="GLYCOSYL HYDROLASE-RELATED"/>
    <property type="match status" value="1"/>
</dbReference>
<dbReference type="Pfam" id="PF26113">
    <property type="entry name" value="GH16_XgeA"/>
    <property type="match status" value="1"/>
</dbReference>
<dbReference type="Proteomes" id="UP000313359">
    <property type="component" value="Unassembled WGS sequence"/>
</dbReference>
<dbReference type="InterPro" id="IPR000757">
    <property type="entry name" value="Beta-glucanase-like"/>
</dbReference>
<dbReference type="PROSITE" id="PS51762">
    <property type="entry name" value="GH16_2"/>
    <property type="match status" value="1"/>
</dbReference>
<dbReference type="GO" id="GO:0004553">
    <property type="term" value="F:hydrolase activity, hydrolyzing O-glycosyl compounds"/>
    <property type="evidence" value="ECO:0007669"/>
    <property type="project" value="InterPro"/>
</dbReference>
<feature type="signal peptide" evidence="1">
    <location>
        <begin position="1"/>
        <end position="18"/>
    </location>
</feature>
<keyword evidence="4" id="KW-1185">Reference proteome</keyword>
<evidence type="ECO:0000313" key="3">
    <source>
        <dbReference type="EMBL" id="RPD59055.1"/>
    </source>
</evidence>
<evidence type="ECO:0000259" key="2">
    <source>
        <dbReference type="PROSITE" id="PS51762"/>
    </source>
</evidence>
<dbReference type="Gene3D" id="2.60.120.200">
    <property type="match status" value="1"/>
</dbReference>
<dbReference type="OrthoDB" id="192832at2759"/>